<dbReference type="VEuPathDB" id="GiardiaDB:QR46_2155"/>
<dbReference type="AlphaFoldDB" id="A0A132NUV7"/>
<organism evidence="1 2">
    <name type="scientific">Giardia duodenalis assemblage B</name>
    <dbReference type="NCBI Taxonomy" id="1394984"/>
    <lineage>
        <taxon>Eukaryota</taxon>
        <taxon>Metamonada</taxon>
        <taxon>Diplomonadida</taxon>
        <taxon>Hexamitidae</taxon>
        <taxon>Giardiinae</taxon>
        <taxon>Giardia</taxon>
    </lineage>
</organism>
<proteinExistence type="predicted"/>
<dbReference type="Proteomes" id="UP000070089">
    <property type="component" value="Unassembled WGS sequence"/>
</dbReference>
<reference evidence="1 2" key="1">
    <citation type="journal article" date="2015" name="Mol. Biochem. Parasitol.">
        <title>Identification of polymorphic genes for use in assemblage B genotyping assays through comparative genomics of multiple assemblage B Giardia duodenalis isolates.</title>
        <authorList>
            <person name="Wielinga C."/>
            <person name="Thompson R.C."/>
            <person name="Monis P."/>
            <person name="Ryan U."/>
        </authorList>
    </citation>
    <scope>NUCLEOTIDE SEQUENCE [LARGE SCALE GENOMIC DNA]</scope>
    <source>
        <strain evidence="1 2">BAH15c1</strain>
    </source>
</reference>
<evidence type="ECO:0000313" key="2">
    <source>
        <dbReference type="Proteomes" id="UP000070089"/>
    </source>
</evidence>
<name>A0A132NUV7_GIAIN</name>
<sequence>MKNIVMKANLNSSAIKSIPSTEVLGRRVDQLTPLSLILPRRERGLLETPFADGILSDSTRR</sequence>
<dbReference type="EMBL" id="JXTI01000053">
    <property type="protein sequence ID" value="KWX13873.1"/>
    <property type="molecule type" value="Genomic_DNA"/>
</dbReference>
<gene>
    <name evidence="1" type="ORF">QR46_2155</name>
</gene>
<comment type="caution">
    <text evidence="1">The sequence shown here is derived from an EMBL/GenBank/DDBJ whole genome shotgun (WGS) entry which is preliminary data.</text>
</comment>
<protein>
    <submittedName>
        <fullName evidence="1">Transcriptional regulator</fullName>
    </submittedName>
</protein>
<accession>A0A132NUV7</accession>
<evidence type="ECO:0000313" key="1">
    <source>
        <dbReference type="EMBL" id="KWX13873.1"/>
    </source>
</evidence>